<accession>A0A4R5QC89</accession>
<dbReference type="InterPro" id="IPR011057">
    <property type="entry name" value="Mss4-like_sf"/>
</dbReference>
<evidence type="ECO:0000256" key="1">
    <source>
        <dbReference type="ARBA" id="ARBA00005495"/>
    </source>
</evidence>
<evidence type="ECO:0000313" key="7">
    <source>
        <dbReference type="Proteomes" id="UP000295096"/>
    </source>
</evidence>
<name>A0A4R5QC89_9PROT</name>
<dbReference type="AlphaFoldDB" id="A0A4R5QC89"/>
<evidence type="ECO:0000256" key="4">
    <source>
        <dbReference type="ARBA" id="ARBA00023239"/>
    </source>
</evidence>
<dbReference type="PANTHER" id="PTHR33337">
    <property type="entry name" value="GFA DOMAIN-CONTAINING PROTEIN"/>
    <property type="match status" value="1"/>
</dbReference>
<evidence type="ECO:0000256" key="2">
    <source>
        <dbReference type="ARBA" id="ARBA00022723"/>
    </source>
</evidence>
<dbReference type="Proteomes" id="UP000295096">
    <property type="component" value="Unassembled WGS sequence"/>
</dbReference>
<gene>
    <name evidence="6" type="ORF">E2C06_20270</name>
</gene>
<dbReference type="PROSITE" id="PS51891">
    <property type="entry name" value="CENP_V_GFA"/>
    <property type="match status" value="1"/>
</dbReference>
<dbReference type="RefSeq" id="WP_133290437.1">
    <property type="nucleotide sequence ID" value="NZ_SMSJ01000032.1"/>
</dbReference>
<sequence>MKLPLTGRCLCGSISYEILKPPVAAYVCHCADCQHGTGSAFSVAVLVPDQAFRSTGGEARSVFGGVTLSGRVKQRRVCPDCGTWIFGDPRPRGIRAGLTRAVRAGTLDDTSWVRPTHHFFTRNAQPWVVIPAGVEAFETQPDH</sequence>
<dbReference type="Gene3D" id="3.90.1590.10">
    <property type="entry name" value="glutathione-dependent formaldehyde- activating enzyme (gfa)"/>
    <property type="match status" value="1"/>
</dbReference>
<feature type="domain" description="CENP-V/GFA" evidence="5">
    <location>
        <begin position="5"/>
        <end position="128"/>
    </location>
</feature>
<keyword evidence="4" id="KW-0456">Lyase</keyword>
<comment type="caution">
    <text evidence="6">The sequence shown here is derived from an EMBL/GenBank/DDBJ whole genome shotgun (WGS) entry which is preliminary data.</text>
</comment>
<proteinExistence type="inferred from homology"/>
<protein>
    <submittedName>
        <fullName evidence="6">Aldehyde-activating protein</fullName>
    </submittedName>
</protein>
<dbReference type="SUPFAM" id="SSF51316">
    <property type="entry name" value="Mss4-like"/>
    <property type="match status" value="1"/>
</dbReference>
<dbReference type="GO" id="GO:0046872">
    <property type="term" value="F:metal ion binding"/>
    <property type="evidence" value="ECO:0007669"/>
    <property type="project" value="UniProtKB-KW"/>
</dbReference>
<reference evidence="6 7" key="1">
    <citation type="journal article" date="2016" name="J. Microbiol.">
        <title>Dankookia rubra gen. nov., sp. nov., an alphaproteobacterium isolated from sediment of a shallow stream.</title>
        <authorList>
            <person name="Kim W.H."/>
            <person name="Kim D.H."/>
            <person name="Kang K."/>
            <person name="Ahn T.Y."/>
        </authorList>
    </citation>
    <scope>NUCLEOTIDE SEQUENCE [LARGE SCALE GENOMIC DNA]</scope>
    <source>
        <strain evidence="6 7">JCM30602</strain>
    </source>
</reference>
<evidence type="ECO:0000256" key="3">
    <source>
        <dbReference type="ARBA" id="ARBA00022833"/>
    </source>
</evidence>
<dbReference type="Pfam" id="PF04828">
    <property type="entry name" value="GFA"/>
    <property type="match status" value="1"/>
</dbReference>
<keyword evidence="2" id="KW-0479">Metal-binding</keyword>
<dbReference type="GO" id="GO:0016846">
    <property type="term" value="F:carbon-sulfur lyase activity"/>
    <property type="evidence" value="ECO:0007669"/>
    <property type="project" value="InterPro"/>
</dbReference>
<comment type="similarity">
    <text evidence="1">Belongs to the Gfa family.</text>
</comment>
<dbReference type="InterPro" id="IPR006913">
    <property type="entry name" value="CENP-V/GFA"/>
</dbReference>
<dbReference type="EMBL" id="SMSJ01000032">
    <property type="protein sequence ID" value="TDH60714.1"/>
    <property type="molecule type" value="Genomic_DNA"/>
</dbReference>
<keyword evidence="7" id="KW-1185">Reference proteome</keyword>
<dbReference type="PANTHER" id="PTHR33337:SF33">
    <property type="entry name" value="CENP-V_GFA DOMAIN-CONTAINING PROTEIN"/>
    <property type="match status" value="1"/>
</dbReference>
<dbReference type="OrthoDB" id="9807246at2"/>
<evidence type="ECO:0000313" key="6">
    <source>
        <dbReference type="EMBL" id="TDH60714.1"/>
    </source>
</evidence>
<organism evidence="6 7">
    <name type="scientific">Dankookia rubra</name>
    <dbReference type="NCBI Taxonomy" id="1442381"/>
    <lineage>
        <taxon>Bacteria</taxon>
        <taxon>Pseudomonadati</taxon>
        <taxon>Pseudomonadota</taxon>
        <taxon>Alphaproteobacteria</taxon>
        <taxon>Acetobacterales</taxon>
        <taxon>Roseomonadaceae</taxon>
        <taxon>Dankookia</taxon>
    </lineage>
</organism>
<keyword evidence="3" id="KW-0862">Zinc</keyword>
<evidence type="ECO:0000259" key="5">
    <source>
        <dbReference type="PROSITE" id="PS51891"/>
    </source>
</evidence>